<reference evidence="2 3" key="1">
    <citation type="submission" date="2024-09" db="EMBL/GenBank/DDBJ databases">
        <title>Chromosome-scale assembly of Riccia sorocarpa.</title>
        <authorList>
            <person name="Paukszto L."/>
        </authorList>
    </citation>
    <scope>NUCLEOTIDE SEQUENCE [LARGE SCALE GENOMIC DNA]</scope>
    <source>
        <strain evidence="2">LP-2024</strain>
        <tissue evidence="2">Aerial parts of the thallus</tissue>
    </source>
</reference>
<proteinExistence type="predicted"/>
<name>A0ABD3GVK6_9MARC</name>
<evidence type="ECO:0000313" key="3">
    <source>
        <dbReference type="Proteomes" id="UP001633002"/>
    </source>
</evidence>
<protein>
    <submittedName>
        <fullName evidence="2">Uncharacterized protein</fullName>
    </submittedName>
</protein>
<evidence type="ECO:0000256" key="1">
    <source>
        <dbReference type="SAM" id="MobiDB-lite"/>
    </source>
</evidence>
<evidence type="ECO:0000313" key="2">
    <source>
        <dbReference type="EMBL" id="KAL3682409.1"/>
    </source>
</evidence>
<dbReference type="EMBL" id="JBJQOH010000006">
    <property type="protein sequence ID" value="KAL3682409.1"/>
    <property type="molecule type" value="Genomic_DNA"/>
</dbReference>
<dbReference type="AlphaFoldDB" id="A0ABD3GVK6"/>
<accession>A0ABD3GVK6</accession>
<organism evidence="2 3">
    <name type="scientific">Riccia sorocarpa</name>
    <dbReference type="NCBI Taxonomy" id="122646"/>
    <lineage>
        <taxon>Eukaryota</taxon>
        <taxon>Viridiplantae</taxon>
        <taxon>Streptophyta</taxon>
        <taxon>Embryophyta</taxon>
        <taxon>Marchantiophyta</taxon>
        <taxon>Marchantiopsida</taxon>
        <taxon>Marchantiidae</taxon>
        <taxon>Marchantiales</taxon>
        <taxon>Ricciaceae</taxon>
        <taxon>Riccia</taxon>
    </lineage>
</organism>
<gene>
    <name evidence="2" type="ORF">R1sor_000431</name>
</gene>
<comment type="caution">
    <text evidence="2">The sequence shown here is derived from an EMBL/GenBank/DDBJ whole genome shotgun (WGS) entry which is preliminary data.</text>
</comment>
<dbReference type="Proteomes" id="UP001633002">
    <property type="component" value="Unassembled WGS sequence"/>
</dbReference>
<feature type="compositionally biased region" description="Acidic residues" evidence="1">
    <location>
        <begin position="16"/>
        <end position="27"/>
    </location>
</feature>
<keyword evidence="3" id="KW-1185">Reference proteome</keyword>
<feature type="region of interest" description="Disordered" evidence="1">
    <location>
        <begin position="1"/>
        <end position="68"/>
    </location>
</feature>
<sequence>MATSSIGDKGKVPMVEQEDIGTEEGELLDVHPPLPEPVGRSGSDRKRKKPAREEEGIDGLFGSHKKPTIRPHWSRDFLLRDPYEEFRISGRI</sequence>